<dbReference type="InterPro" id="IPR011250">
    <property type="entry name" value="OMP/PagP_B-barrel"/>
</dbReference>
<dbReference type="AlphaFoldDB" id="A0AA48GV02"/>
<reference evidence="5" key="1">
    <citation type="journal article" date="2023" name="Int. J. Syst. Evol. Microbiol.">
        <title>Mesoterricola silvestris gen. nov., sp. nov., Mesoterricola sediminis sp. nov., Geothrix oryzae sp. nov., Geothrix edaphica sp. nov., Geothrix rubra sp. nov., and Geothrix limicola sp. nov., six novel members of Acidobacteriota isolated from soils.</title>
        <authorList>
            <person name="Itoh H."/>
            <person name="Sugisawa Y."/>
            <person name="Mise K."/>
            <person name="Xu Z."/>
            <person name="Kuniyasu M."/>
            <person name="Ushijima N."/>
            <person name="Kawano K."/>
            <person name="Kobayashi E."/>
            <person name="Shiratori Y."/>
            <person name="Masuda Y."/>
            <person name="Senoo K."/>
        </authorList>
    </citation>
    <scope>NUCLEOTIDE SEQUENCE [LARGE SCALE GENOMIC DNA]</scope>
    <source>
        <strain evidence="5">W79</strain>
    </source>
</reference>
<dbReference type="KEGG" id="msil:METEAL_37260"/>
<evidence type="ECO:0000259" key="3">
    <source>
        <dbReference type="Pfam" id="PF13505"/>
    </source>
</evidence>
<evidence type="ECO:0000256" key="2">
    <source>
        <dbReference type="SAM" id="SignalP"/>
    </source>
</evidence>
<dbReference type="Pfam" id="PF13505">
    <property type="entry name" value="OMP_b-brl"/>
    <property type="match status" value="1"/>
</dbReference>
<feature type="chain" id="PRO_5041422153" description="Outer membrane protein beta-barrel domain-containing protein" evidence="2">
    <location>
        <begin position="21"/>
        <end position="206"/>
    </location>
</feature>
<dbReference type="Proteomes" id="UP001238179">
    <property type="component" value="Chromosome"/>
</dbReference>
<feature type="signal peptide" evidence="2">
    <location>
        <begin position="1"/>
        <end position="20"/>
    </location>
</feature>
<evidence type="ECO:0000313" key="4">
    <source>
        <dbReference type="EMBL" id="BDU74552.1"/>
    </source>
</evidence>
<protein>
    <recommendedName>
        <fullName evidence="3">Outer membrane protein beta-barrel domain-containing protein</fullName>
    </recommendedName>
</protein>
<dbReference type="InterPro" id="IPR027385">
    <property type="entry name" value="Beta-barrel_OMP"/>
</dbReference>
<evidence type="ECO:0000256" key="1">
    <source>
        <dbReference type="ARBA" id="ARBA00022729"/>
    </source>
</evidence>
<gene>
    <name evidence="4" type="ORF">METEAL_37260</name>
</gene>
<keyword evidence="1 2" id="KW-0732">Signal</keyword>
<dbReference type="EMBL" id="AP027080">
    <property type="protein sequence ID" value="BDU74552.1"/>
    <property type="molecule type" value="Genomic_DNA"/>
</dbReference>
<feature type="domain" description="Outer membrane protein beta-barrel" evidence="3">
    <location>
        <begin position="8"/>
        <end position="206"/>
    </location>
</feature>
<dbReference type="RefSeq" id="WP_316413227.1">
    <property type="nucleotide sequence ID" value="NZ_AP027080.1"/>
</dbReference>
<name>A0AA48GV02_9BACT</name>
<evidence type="ECO:0000313" key="5">
    <source>
        <dbReference type="Proteomes" id="UP001238179"/>
    </source>
</evidence>
<organism evidence="4 5">
    <name type="scientific">Mesoterricola silvestris</name>
    <dbReference type="NCBI Taxonomy" id="2927979"/>
    <lineage>
        <taxon>Bacteria</taxon>
        <taxon>Pseudomonadati</taxon>
        <taxon>Acidobacteriota</taxon>
        <taxon>Holophagae</taxon>
        <taxon>Holophagales</taxon>
        <taxon>Holophagaceae</taxon>
        <taxon>Mesoterricola</taxon>
    </lineage>
</organism>
<dbReference type="SUPFAM" id="SSF56925">
    <property type="entry name" value="OMPA-like"/>
    <property type="match status" value="1"/>
</dbReference>
<accession>A0AA48GV02</accession>
<keyword evidence="5" id="KW-1185">Reference proteome</keyword>
<sequence length="206" mass="22000">MKTWILAATTLALTVGAPLAAQEPHFGLGVTVGVPTGALNSTTYAGGATESYDSTLGLQFTASFPVDRSLAWRLNLSGQTFSGHVDEPGQFRVNTQDAMFSIGADAQIFVGGGNAQRHIGTYLIGGLALDLERFSSSYDDPSYYPDTVTNKSRMGLNVGIGHSMRYIGRWRWNFEATYHKTLSSHDTGAGDPPAADFIRLGAGVVF</sequence>
<proteinExistence type="predicted"/>